<gene>
    <name evidence="2" type="ORF">Pcinc_041663</name>
</gene>
<accession>A0AAE1BMS9</accession>
<feature type="compositionally biased region" description="Basic and acidic residues" evidence="1">
    <location>
        <begin position="58"/>
        <end position="68"/>
    </location>
</feature>
<reference evidence="2" key="1">
    <citation type="submission" date="2023-10" db="EMBL/GenBank/DDBJ databases">
        <title>Genome assemblies of two species of porcelain crab, Petrolisthes cinctipes and Petrolisthes manimaculis (Anomura: Porcellanidae).</title>
        <authorList>
            <person name="Angst P."/>
        </authorList>
    </citation>
    <scope>NUCLEOTIDE SEQUENCE</scope>
    <source>
        <strain evidence="2">PB745_01</strain>
        <tissue evidence="2">Gill</tissue>
    </source>
</reference>
<sequence>MLPTNHSAMTYHGRSGGSSSSSSRSRSSRRGSNRRRRGDTRRGERRRQGSSRRGVTRGGERRGKDRKGGARVLKNILHWQQQQRRKVVSFQPHPRLSEEPIPQLQHLA</sequence>
<feature type="region of interest" description="Disordered" evidence="1">
    <location>
        <begin position="1"/>
        <end position="108"/>
    </location>
</feature>
<dbReference type="Proteomes" id="UP001286313">
    <property type="component" value="Unassembled WGS sequence"/>
</dbReference>
<proteinExistence type="predicted"/>
<feature type="compositionally biased region" description="Basic residues" evidence="1">
    <location>
        <begin position="26"/>
        <end position="50"/>
    </location>
</feature>
<evidence type="ECO:0000313" key="3">
    <source>
        <dbReference type="Proteomes" id="UP001286313"/>
    </source>
</evidence>
<name>A0AAE1BMS9_PETCI</name>
<keyword evidence="3" id="KW-1185">Reference proteome</keyword>
<protein>
    <submittedName>
        <fullName evidence="2">Uncharacterized protein</fullName>
    </submittedName>
</protein>
<dbReference type="AlphaFoldDB" id="A0AAE1BMS9"/>
<evidence type="ECO:0000313" key="2">
    <source>
        <dbReference type="EMBL" id="KAK3851710.1"/>
    </source>
</evidence>
<organism evidence="2 3">
    <name type="scientific">Petrolisthes cinctipes</name>
    <name type="common">Flat porcelain crab</name>
    <dbReference type="NCBI Taxonomy" id="88211"/>
    <lineage>
        <taxon>Eukaryota</taxon>
        <taxon>Metazoa</taxon>
        <taxon>Ecdysozoa</taxon>
        <taxon>Arthropoda</taxon>
        <taxon>Crustacea</taxon>
        <taxon>Multicrustacea</taxon>
        <taxon>Malacostraca</taxon>
        <taxon>Eumalacostraca</taxon>
        <taxon>Eucarida</taxon>
        <taxon>Decapoda</taxon>
        <taxon>Pleocyemata</taxon>
        <taxon>Anomura</taxon>
        <taxon>Galatheoidea</taxon>
        <taxon>Porcellanidae</taxon>
        <taxon>Petrolisthes</taxon>
    </lineage>
</organism>
<comment type="caution">
    <text evidence="2">The sequence shown here is derived from an EMBL/GenBank/DDBJ whole genome shotgun (WGS) entry which is preliminary data.</text>
</comment>
<evidence type="ECO:0000256" key="1">
    <source>
        <dbReference type="SAM" id="MobiDB-lite"/>
    </source>
</evidence>
<dbReference type="EMBL" id="JAWQEG010007767">
    <property type="protein sequence ID" value="KAK3851710.1"/>
    <property type="molecule type" value="Genomic_DNA"/>
</dbReference>